<proteinExistence type="predicted"/>
<keyword evidence="3" id="KW-1185">Reference proteome</keyword>
<evidence type="ECO:0000313" key="3">
    <source>
        <dbReference type="Proteomes" id="UP001500909"/>
    </source>
</evidence>
<dbReference type="RefSeq" id="WP_346093682.1">
    <property type="nucleotide sequence ID" value="NZ_BAAABY010000009.1"/>
</dbReference>
<sequence>MELRELLRAQNIPAPYVLVPHSLGGMYAHRFAQLYPQDVAGLVWLDAFHRDWDDPAHIRQALIDAKVSDEWTHAGVAERTNLAELAAELQAGPNIA</sequence>
<dbReference type="InterPro" id="IPR029058">
    <property type="entry name" value="AB_hydrolase_fold"/>
</dbReference>
<dbReference type="EMBL" id="BAAABY010000009">
    <property type="protein sequence ID" value="GAA0450282.1"/>
    <property type="molecule type" value="Genomic_DNA"/>
</dbReference>
<evidence type="ECO:0000259" key="1">
    <source>
        <dbReference type="Pfam" id="PF00561"/>
    </source>
</evidence>
<name>A0ABP3JG06_9ACTN</name>
<gene>
    <name evidence="2" type="ORF">GCM10010361_12920</name>
</gene>
<feature type="domain" description="AB hydrolase-1" evidence="1">
    <location>
        <begin position="7"/>
        <end position="80"/>
    </location>
</feature>
<dbReference type="Proteomes" id="UP001500909">
    <property type="component" value="Unassembled WGS sequence"/>
</dbReference>
<dbReference type="InterPro" id="IPR000073">
    <property type="entry name" value="AB_hydrolase_1"/>
</dbReference>
<comment type="caution">
    <text evidence="2">The sequence shown here is derived from an EMBL/GenBank/DDBJ whole genome shotgun (WGS) entry which is preliminary data.</text>
</comment>
<protein>
    <recommendedName>
        <fullName evidence="1">AB hydrolase-1 domain-containing protein</fullName>
    </recommendedName>
</protein>
<organism evidence="2 3">
    <name type="scientific">Streptomyces olivaceiscleroticus</name>
    <dbReference type="NCBI Taxonomy" id="68245"/>
    <lineage>
        <taxon>Bacteria</taxon>
        <taxon>Bacillati</taxon>
        <taxon>Actinomycetota</taxon>
        <taxon>Actinomycetes</taxon>
        <taxon>Kitasatosporales</taxon>
        <taxon>Streptomycetaceae</taxon>
        <taxon>Streptomyces</taxon>
    </lineage>
</organism>
<dbReference type="Pfam" id="PF00561">
    <property type="entry name" value="Abhydrolase_1"/>
    <property type="match status" value="1"/>
</dbReference>
<accession>A0ABP3JG06</accession>
<reference evidence="3" key="1">
    <citation type="journal article" date="2019" name="Int. J. Syst. Evol. Microbiol.">
        <title>The Global Catalogue of Microorganisms (GCM) 10K type strain sequencing project: providing services to taxonomists for standard genome sequencing and annotation.</title>
        <authorList>
            <consortium name="The Broad Institute Genomics Platform"/>
            <consortium name="The Broad Institute Genome Sequencing Center for Infectious Disease"/>
            <person name="Wu L."/>
            <person name="Ma J."/>
        </authorList>
    </citation>
    <scope>NUCLEOTIDE SEQUENCE [LARGE SCALE GENOMIC DNA]</scope>
    <source>
        <strain evidence="3">JCM 4805</strain>
    </source>
</reference>
<dbReference type="SUPFAM" id="SSF53474">
    <property type="entry name" value="alpha/beta-Hydrolases"/>
    <property type="match status" value="1"/>
</dbReference>
<evidence type="ECO:0000313" key="2">
    <source>
        <dbReference type="EMBL" id="GAA0450282.1"/>
    </source>
</evidence>
<dbReference type="Gene3D" id="3.40.50.1820">
    <property type="entry name" value="alpha/beta hydrolase"/>
    <property type="match status" value="1"/>
</dbReference>